<reference evidence="1" key="1">
    <citation type="submission" date="2021-02" db="EMBL/GenBank/DDBJ databases">
        <authorList>
            <person name="Dougan E. K."/>
            <person name="Rhodes N."/>
            <person name="Thang M."/>
            <person name="Chan C."/>
        </authorList>
    </citation>
    <scope>NUCLEOTIDE SEQUENCE</scope>
</reference>
<proteinExistence type="predicted"/>
<evidence type="ECO:0000313" key="1">
    <source>
        <dbReference type="EMBL" id="CAE8597599.1"/>
    </source>
</evidence>
<evidence type="ECO:0000313" key="2">
    <source>
        <dbReference type="Proteomes" id="UP000654075"/>
    </source>
</evidence>
<dbReference type="AlphaFoldDB" id="A0A813EGI0"/>
<dbReference type="Proteomes" id="UP000654075">
    <property type="component" value="Unassembled WGS sequence"/>
</dbReference>
<organism evidence="1 2">
    <name type="scientific">Polarella glacialis</name>
    <name type="common">Dinoflagellate</name>
    <dbReference type="NCBI Taxonomy" id="89957"/>
    <lineage>
        <taxon>Eukaryota</taxon>
        <taxon>Sar</taxon>
        <taxon>Alveolata</taxon>
        <taxon>Dinophyceae</taxon>
        <taxon>Suessiales</taxon>
        <taxon>Suessiaceae</taxon>
        <taxon>Polarella</taxon>
    </lineage>
</organism>
<protein>
    <submittedName>
        <fullName evidence="1">Uncharacterized protein</fullName>
    </submittedName>
</protein>
<accession>A0A813EGI0</accession>
<sequence length="551" mass="61436">MLNLAASLTASKTLLRSTGAGLLLGNALVWAGLTQPWQAKRLRTVAFWKRQCRSSEGSAEQGPVAQPLGALKAPDFLAAVRDMERQMKTWCSNSLMADLASDLSLRVVLLGFVDWRHLEGVRPEVARSWAHTPQEEAALFSFVAKVNEVVYSTRFAVMQTEMCSRFAFRRNNNMIPVNASEFASKLSQGQMVDIEAKTEGMFRELDVDFKDAGPSNVSRALASAVDQGKGAEVDKVLELRALGLMMSSQRRSMASVASGLRCWHYFASSVLGYHGEATLPPTAPEHIIKFACIFRNSGTARNYIGYIKWACVASSLGIEWWDPSVQLLLKGLQKQQVAHSITSTREWRMSQLLYEKLVHLADAMEMHEWGDMAVLSWHFLLRVQSEAVPLEKGSPIELVQLFPERRSAVFIEGSWIHLRLQRRKNRHFGSLLKRRCVCDQEDPRLCPVHRLSQRLCLCGAGQRLFSLTPSTAFNTLRRLLGLLSEPAATFAGLKVFRAGRATALALLGWPLHRILQEGERKSAALLHYASEDSLDAGAVLRTVLEESDVES</sequence>
<dbReference type="EMBL" id="CAJNNV010009621">
    <property type="protein sequence ID" value="CAE8597599.1"/>
    <property type="molecule type" value="Genomic_DNA"/>
</dbReference>
<comment type="caution">
    <text evidence="1">The sequence shown here is derived from an EMBL/GenBank/DDBJ whole genome shotgun (WGS) entry which is preliminary data.</text>
</comment>
<name>A0A813EGI0_POLGL</name>
<keyword evidence="2" id="KW-1185">Reference proteome</keyword>
<gene>
    <name evidence="1" type="ORF">PGLA1383_LOCUS16037</name>
</gene>